<sequence>MDHSERTASRIIFVTVGTTKFDALIKAIDDIEFADAAIGCGYNRLIVQRGAGSYIPHNLVKEGEDSGVTTKGLEVQFFQYAPSLRVNMLEAMLVISHAGAGSIFEALSCSRPLIVVPNPLLMDNHQAELGKHLAELKHLVCSTPERIVEAMQTLDTSKLVPYVRSGTTSEKAAAGIVSEISKAVGFAPRE</sequence>
<dbReference type="InterPro" id="IPR007235">
    <property type="entry name" value="Glyco_trans_28_C"/>
</dbReference>
<evidence type="ECO:0000313" key="3">
    <source>
        <dbReference type="Proteomes" id="UP000232323"/>
    </source>
</evidence>
<comment type="caution">
    <text evidence="2">The sequence shown here is derived from an EMBL/GenBank/DDBJ whole genome shotgun (WGS) entry which is preliminary data.</text>
</comment>
<proteinExistence type="predicted"/>
<keyword evidence="3" id="KW-1185">Reference proteome</keyword>
<dbReference type="SUPFAM" id="SSF53756">
    <property type="entry name" value="UDP-Glycosyltransferase/glycogen phosphorylase"/>
    <property type="match status" value="1"/>
</dbReference>
<dbReference type="GO" id="GO:0016758">
    <property type="term" value="F:hexosyltransferase activity"/>
    <property type="evidence" value="ECO:0007669"/>
    <property type="project" value="InterPro"/>
</dbReference>
<protein>
    <recommendedName>
        <fullName evidence="1">Glycosyl transferase family 28 C-terminal domain-containing protein</fullName>
    </recommendedName>
</protein>
<dbReference type="EMBL" id="BEGY01000008">
    <property type="protein sequence ID" value="GAX74540.1"/>
    <property type="molecule type" value="Genomic_DNA"/>
</dbReference>
<dbReference type="GO" id="GO:0043541">
    <property type="term" value="C:UDP-N-acetylglucosamine transferase complex"/>
    <property type="evidence" value="ECO:0007669"/>
    <property type="project" value="TreeGrafter"/>
</dbReference>
<evidence type="ECO:0000313" key="2">
    <source>
        <dbReference type="EMBL" id="GAX74540.1"/>
    </source>
</evidence>
<accession>A0A250WVI2</accession>
<gene>
    <name evidence="2" type="ORF">CEUSTIGMA_g1989.t1</name>
</gene>
<dbReference type="PANTHER" id="PTHR47043">
    <property type="entry name" value="UDP-N-ACETYLGLUCOSAMINE TRANSFERASE SUBUNIT ALG13"/>
    <property type="match status" value="1"/>
</dbReference>
<dbReference type="InterPro" id="IPR052474">
    <property type="entry name" value="UDP-GlcNAc_transferase"/>
</dbReference>
<reference evidence="2 3" key="1">
    <citation type="submission" date="2017-08" db="EMBL/GenBank/DDBJ databases">
        <title>Acidophilic green algal genome provides insights into adaptation to an acidic environment.</title>
        <authorList>
            <person name="Hirooka S."/>
            <person name="Hirose Y."/>
            <person name="Kanesaki Y."/>
            <person name="Higuchi S."/>
            <person name="Fujiwara T."/>
            <person name="Onuma R."/>
            <person name="Era A."/>
            <person name="Ohbayashi R."/>
            <person name="Uzuka A."/>
            <person name="Nozaki H."/>
            <person name="Yoshikawa H."/>
            <person name="Miyagishima S.Y."/>
        </authorList>
    </citation>
    <scope>NUCLEOTIDE SEQUENCE [LARGE SCALE GENOMIC DNA]</scope>
    <source>
        <strain evidence="2 3">NIES-2499</strain>
    </source>
</reference>
<dbReference type="PANTHER" id="PTHR47043:SF1">
    <property type="entry name" value="UDP-N-ACETYLGLUCOSAMINE TRANSFERASE SUBUNIT ALG13"/>
    <property type="match status" value="1"/>
</dbReference>
<feature type="domain" description="Glycosyl transferase family 28 C-terminal" evidence="1">
    <location>
        <begin position="11"/>
        <end position="176"/>
    </location>
</feature>
<organism evidence="2 3">
    <name type="scientific">Chlamydomonas eustigma</name>
    <dbReference type="NCBI Taxonomy" id="1157962"/>
    <lineage>
        <taxon>Eukaryota</taxon>
        <taxon>Viridiplantae</taxon>
        <taxon>Chlorophyta</taxon>
        <taxon>core chlorophytes</taxon>
        <taxon>Chlorophyceae</taxon>
        <taxon>CS clade</taxon>
        <taxon>Chlamydomonadales</taxon>
        <taxon>Chlamydomonadaceae</taxon>
        <taxon>Chlamydomonas</taxon>
    </lineage>
</organism>
<evidence type="ECO:0000259" key="1">
    <source>
        <dbReference type="Pfam" id="PF04101"/>
    </source>
</evidence>
<dbReference type="GO" id="GO:0006488">
    <property type="term" value="P:dolichol-linked oligosaccharide biosynthetic process"/>
    <property type="evidence" value="ECO:0007669"/>
    <property type="project" value="TreeGrafter"/>
</dbReference>
<dbReference type="Pfam" id="PF04101">
    <property type="entry name" value="Glyco_tran_28_C"/>
    <property type="match status" value="1"/>
</dbReference>
<dbReference type="AlphaFoldDB" id="A0A250WVI2"/>
<name>A0A250WVI2_9CHLO</name>
<dbReference type="OrthoDB" id="20273at2759"/>
<dbReference type="Proteomes" id="UP000232323">
    <property type="component" value="Unassembled WGS sequence"/>
</dbReference>
<dbReference type="STRING" id="1157962.A0A250WVI2"/>
<dbReference type="Gene3D" id="3.40.50.2000">
    <property type="entry name" value="Glycogen Phosphorylase B"/>
    <property type="match status" value="1"/>
</dbReference>